<dbReference type="EMBL" id="CAMGYJ010000005">
    <property type="protein sequence ID" value="CAI0412665.1"/>
    <property type="molecule type" value="Genomic_DNA"/>
</dbReference>
<dbReference type="InterPro" id="IPR056592">
    <property type="entry name" value="Beta-prop_At3g26010-like"/>
</dbReference>
<reference evidence="2" key="1">
    <citation type="submission" date="2022-08" db="EMBL/GenBank/DDBJ databases">
        <authorList>
            <person name="Gutierrez-Valencia J."/>
        </authorList>
    </citation>
    <scope>NUCLEOTIDE SEQUENCE</scope>
</reference>
<gene>
    <name evidence="2" type="ORF">LITE_LOCUS15635</name>
</gene>
<sequence length="456" mass="52674">MATEGCRSSDCDRPLRELHGCSGKKRRINSDANLLISKLGDDLLVEIMIRLPNPRFACRCKLVCQRWRSVISRTRFNRRFVSHRLTMNPNDLKLMVLSFLPPMPNGVEDRDALKVLDCKNDLVLCGFWDTHSDDKMHSRSYLVCNLFTKQWNAIPLAPKKSVIYGAPVARLVCEPQASVYYSGDRFRVVCIYHQIFPTSFVRLDVFCSESGEWTKDALVRKGHHRLGIKSVVSCNGELFWKYFEYPRSGVQFVAGLNPFRFDLPPTSIDVSAFLAKPRWSIAVCQDALHVIVLENEVPPFRSSVWRLEEDHKSWRKQCEGLVNKTSKCGNYEAGGFYQPFLHPQKPEIVFFNQFDIGNDNNVILCCDLRRGELEFFTKLEEILEASHFLLFHPRVSRWFTQIPEFEKLRGMHKSGDPRTPSLNNEQFSIRLGVPAKVRRAARSTRRKLQVLVSKQQ</sequence>
<keyword evidence="3" id="KW-1185">Reference proteome</keyword>
<feature type="domain" description="F-box" evidence="1">
    <location>
        <begin position="39"/>
        <end position="80"/>
    </location>
</feature>
<dbReference type="Pfam" id="PF00646">
    <property type="entry name" value="F-box"/>
    <property type="match status" value="1"/>
</dbReference>
<dbReference type="AlphaFoldDB" id="A0AAV0JUH1"/>
<accession>A0AAV0JUH1</accession>
<evidence type="ECO:0000313" key="3">
    <source>
        <dbReference type="Proteomes" id="UP001154282"/>
    </source>
</evidence>
<dbReference type="InterPro" id="IPR001810">
    <property type="entry name" value="F-box_dom"/>
</dbReference>
<protein>
    <recommendedName>
        <fullName evidence="1">F-box domain-containing protein</fullName>
    </recommendedName>
</protein>
<comment type="caution">
    <text evidence="2">The sequence shown here is derived from an EMBL/GenBank/DDBJ whole genome shotgun (WGS) entry which is preliminary data.</text>
</comment>
<proteinExistence type="predicted"/>
<dbReference type="InterPro" id="IPR036047">
    <property type="entry name" value="F-box-like_dom_sf"/>
</dbReference>
<name>A0AAV0JUH1_9ROSI</name>
<dbReference type="Pfam" id="PF24750">
    <property type="entry name" value="b-prop_At3g26010-like"/>
    <property type="match status" value="1"/>
</dbReference>
<dbReference type="InterPro" id="IPR055290">
    <property type="entry name" value="At3g26010-like"/>
</dbReference>
<evidence type="ECO:0000313" key="2">
    <source>
        <dbReference type="EMBL" id="CAI0412665.1"/>
    </source>
</evidence>
<dbReference type="Gene3D" id="1.20.1280.50">
    <property type="match status" value="1"/>
</dbReference>
<dbReference type="PANTHER" id="PTHR35546:SF128">
    <property type="entry name" value="F-BOX ASSOCIATED DOMAIN-CONTAINING PROTEIN"/>
    <property type="match status" value="1"/>
</dbReference>
<dbReference type="PANTHER" id="PTHR35546">
    <property type="entry name" value="F-BOX PROTEIN INTERACTION DOMAIN PROTEIN-RELATED"/>
    <property type="match status" value="1"/>
</dbReference>
<organism evidence="2 3">
    <name type="scientific">Linum tenue</name>
    <dbReference type="NCBI Taxonomy" id="586396"/>
    <lineage>
        <taxon>Eukaryota</taxon>
        <taxon>Viridiplantae</taxon>
        <taxon>Streptophyta</taxon>
        <taxon>Embryophyta</taxon>
        <taxon>Tracheophyta</taxon>
        <taxon>Spermatophyta</taxon>
        <taxon>Magnoliopsida</taxon>
        <taxon>eudicotyledons</taxon>
        <taxon>Gunneridae</taxon>
        <taxon>Pentapetalae</taxon>
        <taxon>rosids</taxon>
        <taxon>fabids</taxon>
        <taxon>Malpighiales</taxon>
        <taxon>Linaceae</taxon>
        <taxon>Linum</taxon>
    </lineage>
</organism>
<dbReference type="Proteomes" id="UP001154282">
    <property type="component" value="Unassembled WGS sequence"/>
</dbReference>
<evidence type="ECO:0000259" key="1">
    <source>
        <dbReference type="SMART" id="SM00256"/>
    </source>
</evidence>
<dbReference type="SMART" id="SM00256">
    <property type="entry name" value="FBOX"/>
    <property type="match status" value="1"/>
</dbReference>
<dbReference type="SUPFAM" id="SSF81383">
    <property type="entry name" value="F-box domain"/>
    <property type="match status" value="1"/>
</dbReference>